<evidence type="ECO:0000313" key="2">
    <source>
        <dbReference type="Proteomes" id="UP001352852"/>
    </source>
</evidence>
<comment type="caution">
    <text evidence="1">The sequence shown here is derived from an EMBL/GenBank/DDBJ whole genome shotgun (WGS) entry which is preliminary data.</text>
</comment>
<organism evidence="1 2">
    <name type="scientific">Characodon lateralis</name>
    <dbReference type="NCBI Taxonomy" id="208331"/>
    <lineage>
        <taxon>Eukaryota</taxon>
        <taxon>Metazoa</taxon>
        <taxon>Chordata</taxon>
        <taxon>Craniata</taxon>
        <taxon>Vertebrata</taxon>
        <taxon>Euteleostomi</taxon>
        <taxon>Actinopterygii</taxon>
        <taxon>Neopterygii</taxon>
        <taxon>Teleostei</taxon>
        <taxon>Neoteleostei</taxon>
        <taxon>Acanthomorphata</taxon>
        <taxon>Ovalentaria</taxon>
        <taxon>Atherinomorphae</taxon>
        <taxon>Cyprinodontiformes</taxon>
        <taxon>Goodeidae</taxon>
        <taxon>Characodon</taxon>
    </lineage>
</organism>
<accession>A0ABU7E4K5</accession>
<gene>
    <name evidence="1" type="ORF">CHARACLAT_029439</name>
</gene>
<dbReference type="Proteomes" id="UP001352852">
    <property type="component" value="Unassembled WGS sequence"/>
</dbReference>
<evidence type="ECO:0000313" key="1">
    <source>
        <dbReference type="EMBL" id="MED6282188.1"/>
    </source>
</evidence>
<protein>
    <submittedName>
        <fullName evidence="1">Uncharacterized protein</fullName>
    </submittedName>
</protein>
<reference evidence="1 2" key="1">
    <citation type="submission" date="2021-06" db="EMBL/GenBank/DDBJ databases">
        <authorList>
            <person name="Palmer J.M."/>
        </authorList>
    </citation>
    <scope>NUCLEOTIDE SEQUENCE [LARGE SCALE GENOMIC DNA]</scope>
    <source>
        <strain evidence="1 2">CL_MEX2019</strain>
        <tissue evidence="1">Muscle</tissue>
    </source>
</reference>
<keyword evidence="2" id="KW-1185">Reference proteome</keyword>
<name>A0ABU7E4K5_9TELE</name>
<dbReference type="EMBL" id="JAHUTJ010045145">
    <property type="protein sequence ID" value="MED6282188.1"/>
    <property type="molecule type" value="Genomic_DNA"/>
</dbReference>
<proteinExistence type="predicted"/>
<sequence>MALKRCIVGGMVASQRPVVPAALPVCCRPLLGRFLQTQRDSFKAVSAVRHYPHHQNAQAALRGLVKRSAAGLLWSIGSSDVAKGEKLQSLTVYGGGLIQMV</sequence>